<name>A0AAE3P2G0_9BACT</name>
<evidence type="ECO:0000256" key="3">
    <source>
        <dbReference type="PIRSR" id="PIRSR000089-1"/>
    </source>
</evidence>
<evidence type="ECO:0000256" key="1">
    <source>
        <dbReference type="ARBA" id="ARBA00005817"/>
    </source>
</evidence>
<dbReference type="SUPFAM" id="SSF52402">
    <property type="entry name" value="Adenine nucleotide alpha hydrolases-like"/>
    <property type="match status" value="1"/>
</dbReference>
<keyword evidence="3" id="KW-0285">Flavoprotein</keyword>
<evidence type="ECO:0000256" key="2">
    <source>
        <dbReference type="ARBA" id="ARBA00022982"/>
    </source>
</evidence>
<dbReference type="InterPro" id="IPR029035">
    <property type="entry name" value="DHS-like_NAD/FAD-binding_dom"/>
</dbReference>
<keyword evidence="2" id="KW-0813">Transport</keyword>
<dbReference type="SUPFAM" id="SSF52467">
    <property type="entry name" value="DHS-like NAD/FAD-binding domain"/>
    <property type="match status" value="1"/>
</dbReference>
<dbReference type="AlphaFoldDB" id="A0AAE3P2G0"/>
<protein>
    <submittedName>
        <fullName evidence="5">Electron transfer flavoprotein</fullName>
    </submittedName>
</protein>
<comment type="similarity">
    <text evidence="1">Belongs to the ETF alpha-subunit/FixB family.</text>
</comment>
<dbReference type="GO" id="GO:0009055">
    <property type="term" value="F:electron transfer activity"/>
    <property type="evidence" value="ECO:0007669"/>
    <property type="project" value="InterPro"/>
</dbReference>
<keyword evidence="3" id="KW-0274">FAD</keyword>
<dbReference type="EMBL" id="JAPHEG010000005">
    <property type="protein sequence ID" value="MDF2953912.1"/>
    <property type="molecule type" value="Genomic_DNA"/>
</dbReference>
<keyword evidence="2" id="KW-0249">Electron transport</keyword>
<reference evidence="5" key="1">
    <citation type="submission" date="2022-11" db="EMBL/GenBank/DDBJ databases">
        <title>Candidatus Alkanophaga archaea from heated hydrothermal vent sediment oxidize petroleum alkanes.</title>
        <authorList>
            <person name="Zehnle H."/>
            <person name="Laso-Perez R."/>
            <person name="Lipp J."/>
            <person name="Teske A."/>
            <person name="Wegener G."/>
        </authorList>
    </citation>
    <scope>NUCLEOTIDE SEQUENCE</scope>
    <source>
        <strain evidence="5">MCA70</strain>
    </source>
</reference>
<dbReference type="SMART" id="SM00893">
    <property type="entry name" value="ETF"/>
    <property type="match status" value="1"/>
</dbReference>
<evidence type="ECO:0000313" key="6">
    <source>
        <dbReference type="Proteomes" id="UP001144110"/>
    </source>
</evidence>
<evidence type="ECO:0000259" key="4">
    <source>
        <dbReference type="SMART" id="SM00893"/>
    </source>
</evidence>
<dbReference type="InterPro" id="IPR014729">
    <property type="entry name" value="Rossmann-like_a/b/a_fold"/>
</dbReference>
<evidence type="ECO:0000313" key="5">
    <source>
        <dbReference type="EMBL" id="MDF2953912.1"/>
    </source>
</evidence>
<accession>A0AAE3P2G0</accession>
<feature type="binding site" evidence="3">
    <location>
        <position position="226"/>
    </location>
    <ligand>
        <name>FAD</name>
        <dbReference type="ChEBI" id="CHEBI:57692"/>
    </ligand>
</feature>
<dbReference type="Gene3D" id="3.40.50.620">
    <property type="entry name" value="HUPs"/>
    <property type="match status" value="1"/>
</dbReference>
<dbReference type="PIRSF" id="PIRSF000089">
    <property type="entry name" value="Electra_flavoP_a"/>
    <property type="match status" value="1"/>
</dbReference>
<dbReference type="InterPro" id="IPR014730">
    <property type="entry name" value="ETF_a/b_N"/>
</dbReference>
<feature type="binding site" evidence="3">
    <location>
        <begin position="251"/>
        <end position="252"/>
    </location>
    <ligand>
        <name>FAD</name>
        <dbReference type="ChEBI" id="CHEBI:57692"/>
    </ligand>
</feature>
<gene>
    <name evidence="5" type="ORF">OD816_001157</name>
</gene>
<dbReference type="Pfam" id="PF00766">
    <property type="entry name" value="ETF_alpha"/>
    <property type="match status" value="1"/>
</dbReference>
<dbReference type="PANTHER" id="PTHR43153:SF1">
    <property type="entry name" value="ELECTRON TRANSFER FLAVOPROTEIN SUBUNIT ALPHA, MITOCHONDRIAL"/>
    <property type="match status" value="1"/>
</dbReference>
<feature type="binding site" evidence="3">
    <location>
        <begin position="282"/>
        <end position="289"/>
    </location>
    <ligand>
        <name>FAD</name>
        <dbReference type="ChEBI" id="CHEBI:57692"/>
    </ligand>
</feature>
<dbReference type="Gene3D" id="3.40.50.1220">
    <property type="entry name" value="TPP-binding domain"/>
    <property type="match status" value="1"/>
</dbReference>
<dbReference type="InterPro" id="IPR014731">
    <property type="entry name" value="ETF_asu_C"/>
</dbReference>
<dbReference type="Proteomes" id="UP001144110">
    <property type="component" value="Unassembled WGS sequence"/>
</dbReference>
<comment type="caution">
    <text evidence="5">The sequence shown here is derived from an EMBL/GenBank/DDBJ whole genome shotgun (WGS) entry which is preliminary data.</text>
</comment>
<dbReference type="CDD" id="cd01715">
    <property type="entry name" value="ETF_alpha"/>
    <property type="match status" value="1"/>
</dbReference>
<proteinExistence type="inferred from homology"/>
<dbReference type="PANTHER" id="PTHR43153">
    <property type="entry name" value="ELECTRON TRANSFER FLAVOPROTEIN ALPHA"/>
    <property type="match status" value="1"/>
</dbReference>
<dbReference type="Pfam" id="PF01012">
    <property type="entry name" value="ETF"/>
    <property type="match status" value="1"/>
</dbReference>
<feature type="binding site" evidence="3">
    <location>
        <position position="303"/>
    </location>
    <ligand>
        <name>FAD</name>
        <dbReference type="ChEBI" id="CHEBI:57692"/>
    </ligand>
</feature>
<dbReference type="GO" id="GO:0050660">
    <property type="term" value="F:flavin adenine dinucleotide binding"/>
    <property type="evidence" value="ECO:0007669"/>
    <property type="project" value="InterPro"/>
</dbReference>
<comment type="cofactor">
    <cofactor evidence="3">
        <name>FAD</name>
        <dbReference type="ChEBI" id="CHEBI:57692"/>
    </cofactor>
    <text evidence="3">Binds 1 FAD per dimer.</text>
</comment>
<organism evidence="5 6">
    <name type="scientific">Candidatus Thermodesulfobacterium syntrophicum</name>
    <dbReference type="NCBI Taxonomy" id="3060442"/>
    <lineage>
        <taxon>Bacteria</taxon>
        <taxon>Pseudomonadati</taxon>
        <taxon>Thermodesulfobacteriota</taxon>
        <taxon>Thermodesulfobacteria</taxon>
        <taxon>Thermodesulfobacteriales</taxon>
        <taxon>Thermodesulfobacteriaceae</taxon>
        <taxon>Thermodesulfobacterium</taxon>
    </lineage>
</organism>
<dbReference type="GO" id="GO:0033539">
    <property type="term" value="P:fatty acid beta-oxidation using acyl-CoA dehydrogenase"/>
    <property type="evidence" value="ECO:0007669"/>
    <property type="project" value="TreeGrafter"/>
</dbReference>
<feature type="domain" description="Electron transfer flavoprotein alpha/beta-subunit N-terminal" evidence="4">
    <location>
        <begin position="15"/>
        <end position="200"/>
    </location>
</feature>
<dbReference type="InterPro" id="IPR033947">
    <property type="entry name" value="ETF_alpha_N"/>
</dbReference>
<dbReference type="InterPro" id="IPR001308">
    <property type="entry name" value="ETF_a/FixB"/>
</dbReference>
<sequence>MFERINIESLPKGNILAFGEFYRNELNNSSLEILSPLKEVAQALNKKLILLFLIGSLEDIKNLEEIKKSLADEVWFVVNNELKDLKDDLYTEVLAQIVKFSQPYGLFFPATKIGMSLAPRVAGALKVGLCAHVNYLKVKDNQIIMSRPTYGENIIAKLVSKSSPVMATISLGAFNIKYGEREPLMKEIIFPENFSWSSKIKIKKFIPSKKKLTKLSTAKVVVSGGRGLKNKETFQKLFELAEVLGAEVGATRPVCYEGWVEEERMIGMSGVTVKPKIYIGFGISGALQHTVGMENSEFIIAVNKDKDAPLVKMANLALIGDARKILELLLKKLKS</sequence>